<feature type="region of interest" description="Disordered" evidence="2">
    <location>
        <begin position="81"/>
        <end position="124"/>
    </location>
</feature>
<dbReference type="InterPro" id="IPR037151">
    <property type="entry name" value="AlkB-like_sf"/>
</dbReference>
<feature type="region of interest" description="Disordered" evidence="2">
    <location>
        <begin position="284"/>
        <end position="559"/>
    </location>
</feature>
<dbReference type="SUPFAM" id="SSF51197">
    <property type="entry name" value="Clavaminate synthase-like"/>
    <property type="match status" value="1"/>
</dbReference>
<comment type="similarity">
    <text evidence="1">Belongs to the isochorismatase family.</text>
</comment>
<dbReference type="Gene3D" id="2.60.120.590">
    <property type="entry name" value="Alpha-ketoglutarate-dependent dioxygenase AlkB-like"/>
    <property type="match status" value="1"/>
</dbReference>
<dbReference type="InterPro" id="IPR000868">
    <property type="entry name" value="Isochorismatase-like_dom"/>
</dbReference>
<evidence type="ECO:0000256" key="1">
    <source>
        <dbReference type="ARBA" id="ARBA00006336"/>
    </source>
</evidence>
<feature type="compositionally biased region" description="Polar residues" evidence="2">
    <location>
        <begin position="484"/>
        <end position="505"/>
    </location>
</feature>
<feature type="compositionally biased region" description="Basic and acidic residues" evidence="2">
    <location>
        <begin position="304"/>
        <end position="326"/>
    </location>
</feature>
<dbReference type="InterPro" id="IPR036380">
    <property type="entry name" value="Isochorismatase-like_sf"/>
</dbReference>
<organism evidence="4 5">
    <name type="scientific">Coniosporium apollinis</name>
    <dbReference type="NCBI Taxonomy" id="61459"/>
    <lineage>
        <taxon>Eukaryota</taxon>
        <taxon>Fungi</taxon>
        <taxon>Dikarya</taxon>
        <taxon>Ascomycota</taxon>
        <taxon>Pezizomycotina</taxon>
        <taxon>Dothideomycetes</taxon>
        <taxon>Dothideomycetes incertae sedis</taxon>
        <taxon>Coniosporium</taxon>
    </lineage>
</organism>
<proteinExistence type="inferred from homology"/>
<feature type="domain" description="Fe2OG dioxygenase" evidence="3">
    <location>
        <begin position="662"/>
        <end position="785"/>
    </location>
</feature>
<feature type="region of interest" description="Disordered" evidence="2">
    <location>
        <begin position="136"/>
        <end position="155"/>
    </location>
</feature>
<evidence type="ECO:0000313" key="5">
    <source>
        <dbReference type="Proteomes" id="UP001172684"/>
    </source>
</evidence>
<feature type="compositionally biased region" description="Basic and acidic residues" evidence="2">
    <location>
        <begin position="105"/>
        <end position="116"/>
    </location>
</feature>
<dbReference type="InterPro" id="IPR027450">
    <property type="entry name" value="AlkB-like"/>
</dbReference>
<feature type="compositionally biased region" description="Pro residues" evidence="2">
    <location>
        <begin position="380"/>
        <end position="394"/>
    </location>
</feature>
<dbReference type="Gene3D" id="3.40.50.850">
    <property type="entry name" value="Isochorismatase-like"/>
    <property type="match status" value="1"/>
</dbReference>
<dbReference type="SUPFAM" id="SSF47616">
    <property type="entry name" value="GST C-terminal domain-like"/>
    <property type="match status" value="1"/>
</dbReference>
<dbReference type="InterPro" id="IPR036282">
    <property type="entry name" value="Glutathione-S-Trfase_C_sf"/>
</dbReference>
<feature type="compositionally biased region" description="Polar residues" evidence="2">
    <location>
        <begin position="293"/>
        <end position="303"/>
    </location>
</feature>
<evidence type="ECO:0000313" key="4">
    <source>
        <dbReference type="EMBL" id="KAJ9657881.1"/>
    </source>
</evidence>
<evidence type="ECO:0000259" key="3">
    <source>
        <dbReference type="PROSITE" id="PS51471"/>
    </source>
</evidence>
<dbReference type="PANTHER" id="PTHR31212:SF5">
    <property type="entry name" value="ISOCHORISMATASE FAMILY PROTEIN FAMILY (AFU_ORTHOLOGUE AFUA_3G14500)"/>
    <property type="match status" value="1"/>
</dbReference>
<sequence>MSSLLDILTQKQPQFETRQALLVLDLQNDFISPSGKLPVPTKPGFVDRIKELAPIFRENAGDVIWVRTIYEAERPVNDFSEEGDVVITEAGVQPDNELEDSEDEPPAKETKPESTSRRRASRSTARALQLLKRVSSRQKLVERKPSPAPAEEDELFLSRTSKRGPCCLPNTDGADFAKGIKEIIDPSTDLVITKSHYSAFNGTTLLTKLRTKLITELYVCGCITNLSVYATALDAARYGLKFNLIDDCLGYRKPERHEEAMKQMVELMGARIARSSELLADLARPADSDHNMPESSRGTQSSDGLHDLIENLSLEDDHKQTRRDQLKTGVVSRSSPNVNSHKRYPDGEITRSSSDIRTTRRAEQQDQEVLEVDGSDQPSPVLPNFPTRRPPPPSENNQPSPKPKVRMRTRPDKSKQSGEPKGNSIPAEERKRSPLPKAGSKSTATRSDDSPPTTSMTGAQGDKTSNTTTQYRIQSPRPELRRPNSATEPTSARNTQRQTTSSTMALPTEETPPTPKARSADVLSFPAAISPSPNTSTTKKPTTEKKTQSLATLPTLGPHDPIGEGDSHIIYDLLPPSLLTRPSPSKPLSQAIFQHLYNEVHWQKMYHATGEVPRLVCVQGVFGPDGSMPVYRHPSDQSLPLLHFSPAVQIIREHVECHVGHPVNHVLIQLYRSGGDYISEHSDKTLDIVRGSKIVNVSFGAQRTMQLRTKKSASRKAGVGEEELAAARQVQRIPMPHNSMFVLGQETNMRWLHGISADKRLAAERSEAERAYEGMRISLTLRHIGTFLDCTSQRIWGQGATSKERRAAKAVVNGDEKKTEELIHAFGTENQSTEFEWEKVYGAGFDVLHFKKPIREAPMLFRCYSGVENKRLAIYTKESTSTTEWTVVDPPVESTLGQGETGRSVERQLCFRDIDTHHTEVVGALPILLYLDKYHDAAEDDSRRAASPRIYQILLNSEELYRSVCTGGDPTSTLADLDDLVAETGYAAGASFSIADCALWPVLDEVKKKVEGGEFWKLETYLERHRSRWSE</sequence>
<name>A0ABQ9NLM3_9PEZI</name>
<dbReference type="CDD" id="cd00431">
    <property type="entry name" value="cysteine_hydrolases"/>
    <property type="match status" value="1"/>
</dbReference>
<dbReference type="Proteomes" id="UP001172684">
    <property type="component" value="Unassembled WGS sequence"/>
</dbReference>
<dbReference type="InterPro" id="IPR032854">
    <property type="entry name" value="ALKBH3"/>
</dbReference>
<keyword evidence="5" id="KW-1185">Reference proteome</keyword>
<reference evidence="4" key="1">
    <citation type="submission" date="2022-10" db="EMBL/GenBank/DDBJ databases">
        <title>Culturing micro-colonial fungi from biological soil crusts in the Mojave desert and describing Neophaeococcomyces mojavensis, and introducing the new genera and species Taxawa tesnikishii.</title>
        <authorList>
            <person name="Kurbessoian T."/>
            <person name="Stajich J.E."/>
        </authorList>
    </citation>
    <scope>NUCLEOTIDE SEQUENCE</scope>
    <source>
        <strain evidence="4">TK_1</strain>
    </source>
</reference>
<comment type="caution">
    <text evidence="4">The sequence shown here is derived from an EMBL/GenBank/DDBJ whole genome shotgun (WGS) entry which is preliminary data.</text>
</comment>
<feature type="compositionally biased region" description="Acidic residues" evidence="2">
    <location>
        <begin position="365"/>
        <end position="374"/>
    </location>
</feature>
<evidence type="ECO:0000256" key="2">
    <source>
        <dbReference type="SAM" id="MobiDB-lite"/>
    </source>
</evidence>
<protein>
    <recommendedName>
        <fullName evidence="3">Fe2OG dioxygenase domain-containing protein</fullName>
    </recommendedName>
</protein>
<dbReference type="PANTHER" id="PTHR31212">
    <property type="entry name" value="ALPHA-KETOGLUTARATE-DEPENDENT DIOXYGENASE ALKB HOMOLOG 3"/>
    <property type="match status" value="1"/>
</dbReference>
<dbReference type="Pfam" id="PF00857">
    <property type="entry name" value="Isochorismatase"/>
    <property type="match status" value="2"/>
</dbReference>
<dbReference type="InterPro" id="IPR005123">
    <property type="entry name" value="Oxoglu/Fe-dep_dioxygenase_dom"/>
</dbReference>
<accession>A0ABQ9NLM3</accession>
<feature type="compositionally biased region" description="Basic and acidic residues" evidence="2">
    <location>
        <begin position="409"/>
        <end position="418"/>
    </location>
</feature>
<dbReference type="PROSITE" id="PS51471">
    <property type="entry name" value="FE2OG_OXY"/>
    <property type="match status" value="1"/>
</dbReference>
<dbReference type="Pfam" id="PF13532">
    <property type="entry name" value="2OG-FeII_Oxy_2"/>
    <property type="match status" value="1"/>
</dbReference>
<dbReference type="CDD" id="cd00299">
    <property type="entry name" value="GST_C_family"/>
    <property type="match status" value="1"/>
</dbReference>
<gene>
    <name evidence="4" type="ORF">H2201_007990</name>
</gene>
<dbReference type="SUPFAM" id="SSF52499">
    <property type="entry name" value="Isochorismatase-like hydrolases"/>
    <property type="match status" value="1"/>
</dbReference>
<feature type="compositionally biased region" description="Polar residues" evidence="2">
    <location>
        <begin position="440"/>
        <end position="473"/>
    </location>
</feature>
<dbReference type="EMBL" id="JAPDRL010000094">
    <property type="protein sequence ID" value="KAJ9657881.1"/>
    <property type="molecule type" value="Genomic_DNA"/>
</dbReference>
<feature type="compositionally biased region" description="Low complexity" evidence="2">
    <location>
        <begin position="530"/>
        <end position="540"/>
    </location>
</feature>